<dbReference type="InterPro" id="IPR018827">
    <property type="entry name" value="YTP1_C"/>
</dbReference>
<dbReference type="Proteomes" id="UP000605846">
    <property type="component" value="Unassembled WGS sequence"/>
</dbReference>
<dbReference type="PANTHER" id="PTHR31685:SF2">
    <property type="entry name" value="PROTEIN YTP1"/>
    <property type="match status" value="1"/>
</dbReference>
<feature type="transmembrane region" description="Helical" evidence="1">
    <location>
        <begin position="64"/>
        <end position="83"/>
    </location>
</feature>
<keyword evidence="1" id="KW-0472">Membrane</keyword>
<keyword evidence="4" id="KW-1185">Reference proteome</keyword>
<sequence>MAGGVCRIIEICFVWKEGVFNIAPFQYLPPMTLIMAGVMFMGATEEQLYLLNSMNIDPSSYSNVLLAFAFAIFLFASMLIILWEKLTNYAANSAYTEVASDNIDTLHADDDFLDDDEDEEGYSDAVPLKTTRENSHIMNGNY</sequence>
<feature type="transmembrane region" description="Helical" evidence="1">
    <location>
        <begin position="25"/>
        <end position="44"/>
    </location>
</feature>
<dbReference type="AlphaFoldDB" id="A0A8H7ENR3"/>
<proteinExistence type="predicted"/>
<gene>
    <name evidence="3" type="ORF">EC973_000574</name>
</gene>
<dbReference type="OrthoDB" id="4137487at2759"/>
<keyword evidence="1" id="KW-0812">Transmembrane</keyword>
<dbReference type="Pfam" id="PF10355">
    <property type="entry name" value="Ytp1"/>
    <property type="match status" value="1"/>
</dbReference>
<comment type="caution">
    <text evidence="3">The sequence shown here is derived from an EMBL/GenBank/DDBJ whole genome shotgun (WGS) entry which is preliminary data.</text>
</comment>
<reference evidence="3" key="1">
    <citation type="submission" date="2020-01" db="EMBL/GenBank/DDBJ databases">
        <title>Genome Sequencing of Three Apophysomyces-Like Fungal Strains Confirms a Novel Fungal Genus in the Mucoromycota with divergent Burkholderia-like Endosymbiotic Bacteria.</title>
        <authorList>
            <person name="Stajich J.E."/>
            <person name="Macias A.M."/>
            <person name="Carter-House D."/>
            <person name="Lovett B."/>
            <person name="Kasson L.R."/>
            <person name="Berry K."/>
            <person name="Grigoriev I."/>
            <person name="Chang Y."/>
            <person name="Spatafora J."/>
            <person name="Kasson M.T."/>
        </authorList>
    </citation>
    <scope>NUCLEOTIDE SEQUENCE</scope>
    <source>
        <strain evidence="3">NRRL A-21654</strain>
    </source>
</reference>
<evidence type="ECO:0000313" key="3">
    <source>
        <dbReference type="EMBL" id="KAF7724915.1"/>
    </source>
</evidence>
<feature type="domain" description="Protein YTP1-like C-terminal" evidence="2">
    <location>
        <begin position="1"/>
        <end position="82"/>
    </location>
</feature>
<dbReference type="EMBL" id="JABAYA010000108">
    <property type="protein sequence ID" value="KAF7724915.1"/>
    <property type="molecule type" value="Genomic_DNA"/>
</dbReference>
<evidence type="ECO:0000256" key="1">
    <source>
        <dbReference type="SAM" id="Phobius"/>
    </source>
</evidence>
<accession>A0A8H7ENR3</accession>
<keyword evidence="1" id="KW-1133">Transmembrane helix</keyword>
<evidence type="ECO:0000259" key="2">
    <source>
        <dbReference type="Pfam" id="PF10355"/>
    </source>
</evidence>
<organism evidence="3 4">
    <name type="scientific">Apophysomyces ossiformis</name>
    <dbReference type="NCBI Taxonomy" id="679940"/>
    <lineage>
        <taxon>Eukaryota</taxon>
        <taxon>Fungi</taxon>
        <taxon>Fungi incertae sedis</taxon>
        <taxon>Mucoromycota</taxon>
        <taxon>Mucoromycotina</taxon>
        <taxon>Mucoromycetes</taxon>
        <taxon>Mucorales</taxon>
        <taxon>Mucorineae</taxon>
        <taxon>Mucoraceae</taxon>
        <taxon>Apophysomyces</taxon>
    </lineage>
</organism>
<protein>
    <recommendedName>
        <fullName evidence="2">Protein YTP1-like C-terminal domain-containing protein</fullName>
    </recommendedName>
</protein>
<name>A0A8H7ENR3_9FUNG</name>
<evidence type="ECO:0000313" key="4">
    <source>
        <dbReference type="Proteomes" id="UP000605846"/>
    </source>
</evidence>
<dbReference type="PANTHER" id="PTHR31685">
    <property type="entry name" value="INTEGRAL MEMBRANE PROTEIN (AFU_ORTHOLOGUE AFUA_6G12730)-RELATED"/>
    <property type="match status" value="1"/>
</dbReference>